<dbReference type="AlphaFoldDB" id="G6EDH9"/>
<evidence type="ECO:0000313" key="1">
    <source>
        <dbReference type="EMBL" id="EHJ60607.1"/>
    </source>
</evidence>
<dbReference type="EMBL" id="AGFM01000036">
    <property type="protein sequence ID" value="EHJ60607.1"/>
    <property type="molecule type" value="Genomic_DNA"/>
</dbReference>
<protein>
    <submittedName>
        <fullName evidence="1">Uncharacterized protein</fullName>
    </submittedName>
</protein>
<comment type="caution">
    <text evidence="1">The sequence shown here is derived from an EMBL/GenBank/DDBJ whole genome shotgun (WGS) entry which is preliminary data.</text>
</comment>
<proteinExistence type="predicted"/>
<name>G6EDH9_9SPHN</name>
<sequence length="38" mass="4087">MITGCMAFAKAFHSGTRAALILWDMRYSILQGAGLRAG</sequence>
<organism evidence="1 2">
    <name type="scientific">Novosphingobium pentaromativorans US6-1</name>
    <dbReference type="NCBI Taxonomy" id="1088721"/>
    <lineage>
        <taxon>Bacteria</taxon>
        <taxon>Pseudomonadati</taxon>
        <taxon>Pseudomonadota</taxon>
        <taxon>Alphaproteobacteria</taxon>
        <taxon>Sphingomonadales</taxon>
        <taxon>Sphingomonadaceae</taxon>
        <taxon>Novosphingobium</taxon>
    </lineage>
</organism>
<keyword evidence="2" id="KW-1185">Reference proteome</keyword>
<reference evidence="1 2" key="1">
    <citation type="journal article" date="2012" name="J. Bacteriol.">
        <title>Genome sequence of benzo(a)pyrene-degrading bacterium Novosphingobium pentaromativorans US6-1.</title>
        <authorList>
            <person name="Luo Y.R."/>
            <person name="Kang S.G."/>
            <person name="Kim S.J."/>
            <person name="Kim M.R."/>
            <person name="Li N."/>
            <person name="Lee J.H."/>
            <person name="Kwon K.K."/>
        </authorList>
    </citation>
    <scope>NUCLEOTIDE SEQUENCE [LARGE SCALE GENOMIC DNA]</scope>
    <source>
        <strain evidence="1 2">US6-1</strain>
    </source>
</reference>
<gene>
    <name evidence="1" type="ORF">NSU_2400</name>
</gene>
<accession>G6EDH9</accession>
<dbReference type="Proteomes" id="UP000004030">
    <property type="component" value="Unassembled WGS sequence"/>
</dbReference>
<evidence type="ECO:0000313" key="2">
    <source>
        <dbReference type="Proteomes" id="UP000004030"/>
    </source>
</evidence>